<gene>
    <name evidence="2" type="ORF">TR51_00215</name>
</gene>
<comment type="caution">
    <text evidence="2">The sequence shown here is derived from an EMBL/GenBank/DDBJ whole genome shotgun (WGS) entry which is preliminary data.</text>
</comment>
<dbReference type="PANTHER" id="PTHR36440:SF1">
    <property type="entry name" value="PUTATIVE (AFU_ORTHOLOGUE AFUA_8G07350)-RELATED"/>
    <property type="match status" value="1"/>
</dbReference>
<dbReference type="Pfam" id="PF07883">
    <property type="entry name" value="Cupin_2"/>
    <property type="match status" value="1"/>
</dbReference>
<dbReference type="InterPro" id="IPR014710">
    <property type="entry name" value="RmlC-like_jellyroll"/>
</dbReference>
<dbReference type="InterPro" id="IPR013096">
    <property type="entry name" value="Cupin_2"/>
</dbReference>
<accession>A0A0D0ND92</accession>
<dbReference type="Proteomes" id="UP000032066">
    <property type="component" value="Unassembled WGS sequence"/>
</dbReference>
<dbReference type="EMBL" id="JXZB01000001">
    <property type="protein sequence ID" value="KIQ66165.1"/>
    <property type="molecule type" value="Genomic_DNA"/>
</dbReference>
<dbReference type="InterPro" id="IPR011051">
    <property type="entry name" value="RmlC_Cupin_sf"/>
</dbReference>
<dbReference type="OrthoDB" id="9791637at2"/>
<dbReference type="RefSeq" id="WP_043907164.1">
    <property type="nucleotide sequence ID" value="NZ_JXZB01000001.1"/>
</dbReference>
<sequence>MTLIGPEAVVVRGDEAETVGMLGGKGRLLADSSATGGALSTLRVTLGRGKDGATPHYHGGSSELFFVVDGSAQVLVGNEVVTARSGDLVVVPPHLPHAFAAAPDSGADLLIVITPGVERFDYFRLLERIHAGEATVEELLAKQDLFDNHFLESPSWRDAREDAARSQP</sequence>
<dbReference type="PATRIC" id="fig|2064.6.peg.56"/>
<dbReference type="STRING" id="2064.TR51_00215"/>
<dbReference type="Gene3D" id="2.60.120.10">
    <property type="entry name" value="Jelly Rolls"/>
    <property type="match status" value="1"/>
</dbReference>
<proteinExistence type="predicted"/>
<dbReference type="PANTHER" id="PTHR36440">
    <property type="entry name" value="PUTATIVE (AFU_ORTHOLOGUE AFUA_8G07350)-RELATED"/>
    <property type="match status" value="1"/>
</dbReference>
<organism evidence="2 3">
    <name type="scientific">Kitasatospora griseola</name>
    <name type="common">Streptomyces griseolosporeus</name>
    <dbReference type="NCBI Taxonomy" id="2064"/>
    <lineage>
        <taxon>Bacteria</taxon>
        <taxon>Bacillati</taxon>
        <taxon>Actinomycetota</taxon>
        <taxon>Actinomycetes</taxon>
        <taxon>Kitasatosporales</taxon>
        <taxon>Streptomycetaceae</taxon>
        <taxon>Kitasatospora</taxon>
    </lineage>
</organism>
<evidence type="ECO:0000313" key="2">
    <source>
        <dbReference type="EMBL" id="KIQ66165.1"/>
    </source>
</evidence>
<name>A0A0D0ND92_KITGR</name>
<protein>
    <submittedName>
        <fullName evidence="2">Cupin</fullName>
    </submittedName>
</protein>
<feature type="domain" description="Cupin type-2" evidence="1">
    <location>
        <begin position="43"/>
        <end position="112"/>
    </location>
</feature>
<dbReference type="InterPro" id="IPR053146">
    <property type="entry name" value="QDO-like"/>
</dbReference>
<keyword evidence="3" id="KW-1185">Reference proteome</keyword>
<dbReference type="AlphaFoldDB" id="A0A0D0ND92"/>
<dbReference type="SUPFAM" id="SSF51182">
    <property type="entry name" value="RmlC-like cupins"/>
    <property type="match status" value="1"/>
</dbReference>
<evidence type="ECO:0000259" key="1">
    <source>
        <dbReference type="Pfam" id="PF07883"/>
    </source>
</evidence>
<evidence type="ECO:0000313" key="3">
    <source>
        <dbReference type="Proteomes" id="UP000032066"/>
    </source>
</evidence>
<reference evidence="2 3" key="1">
    <citation type="submission" date="2015-02" db="EMBL/GenBank/DDBJ databases">
        <title>Draft genome sequence of Kitasatospora griseola MF730-N6, a bafilomycin, terpentecin and satosporin producer.</title>
        <authorList>
            <person name="Arens J.C."/>
            <person name="Haltli B."/>
            <person name="Kerr R.G."/>
        </authorList>
    </citation>
    <scope>NUCLEOTIDE SEQUENCE [LARGE SCALE GENOMIC DNA]</scope>
    <source>
        <strain evidence="2 3">MF730-N6</strain>
    </source>
</reference>